<evidence type="ECO:0000313" key="3">
    <source>
        <dbReference type="Proteomes" id="UP000619244"/>
    </source>
</evidence>
<protein>
    <recommendedName>
        <fullName evidence="4">DUF2630 family protein</fullName>
    </recommendedName>
</protein>
<accession>A0A918KUB5</accession>
<dbReference type="RefSeq" id="WP_190191152.1">
    <property type="nucleotide sequence ID" value="NZ_BMVU01000015.1"/>
</dbReference>
<dbReference type="Proteomes" id="UP000619244">
    <property type="component" value="Unassembled WGS sequence"/>
</dbReference>
<sequence length="81" mass="9506">MDEDQILTDISAMVEEERELREARAAGKIDGTTEHERLTELERRLDQFWDLLRRRRAASEFGVDPDTESARPVSQVENYKQ</sequence>
<evidence type="ECO:0000256" key="1">
    <source>
        <dbReference type="SAM" id="MobiDB-lite"/>
    </source>
</evidence>
<organism evidence="2 3">
    <name type="scientific">Streptomyces minutiscleroticus</name>
    <dbReference type="NCBI Taxonomy" id="68238"/>
    <lineage>
        <taxon>Bacteria</taxon>
        <taxon>Bacillati</taxon>
        <taxon>Actinomycetota</taxon>
        <taxon>Actinomycetes</taxon>
        <taxon>Kitasatosporales</taxon>
        <taxon>Streptomycetaceae</taxon>
        <taxon>Streptomyces</taxon>
    </lineage>
</organism>
<reference evidence="2" key="1">
    <citation type="journal article" date="2014" name="Int. J. Syst. Evol. Microbiol.">
        <title>Complete genome sequence of Corynebacterium casei LMG S-19264T (=DSM 44701T), isolated from a smear-ripened cheese.</title>
        <authorList>
            <consortium name="US DOE Joint Genome Institute (JGI-PGF)"/>
            <person name="Walter F."/>
            <person name="Albersmeier A."/>
            <person name="Kalinowski J."/>
            <person name="Ruckert C."/>
        </authorList>
    </citation>
    <scope>NUCLEOTIDE SEQUENCE</scope>
    <source>
        <strain evidence="2">JCM 4790</strain>
    </source>
</reference>
<comment type="caution">
    <text evidence="2">The sequence shown here is derived from an EMBL/GenBank/DDBJ whole genome shotgun (WGS) entry which is preliminary data.</text>
</comment>
<gene>
    <name evidence="2" type="ORF">GCM10010358_34620</name>
</gene>
<evidence type="ECO:0008006" key="4">
    <source>
        <dbReference type="Google" id="ProtNLM"/>
    </source>
</evidence>
<name>A0A918KUB5_9ACTN</name>
<dbReference type="Pfam" id="PF10944">
    <property type="entry name" value="DUF2630"/>
    <property type="match status" value="1"/>
</dbReference>
<evidence type="ECO:0000313" key="2">
    <source>
        <dbReference type="EMBL" id="GGX77350.1"/>
    </source>
</evidence>
<dbReference type="EMBL" id="BMVU01000015">
    <property type="protein sequence ID" value="GGX77350.1"/>
    <property type="molecule type" value="Genomic_DNA"/>
</dbReference>
<reference evidence="2" key="2">
    <citation type="submission" date="2020-09" db="EMBL/GenBank/DDBJ databases">
        <authorList>
            <person name="Sun Q."/>
            <person name="Ohkuma M."/>
        </authorList>
    </citation>
    <scope>NUCLEOTIDE SEQUENCE</scope>
    <source>
        <strain evidence="2">JCM 4790</strain>
    </source>
</reference>
<proteinExistence type="predicted"/>
<dbReference type="InterPro" id="IPR020311">
    <property type="entry name" value="Uncharacterised_Rv0898c"/>
</dbReference>
<dbReference type="AlphaFoldDB" id="A0A918KUB5"/>
<keyword evidence="3" id="KW-1185">Reference proteome</keyword>
<feature type="region of interest" description="Disordered" evidence="1">
    <location>
        <begin position="60"/>
        <end position="81"/>
    </location>
</feature>